<dbReference type="FunFam" id="1.10.30.10:FF:000062">
    <property type="entry name" value="Hmg-1.1"/>
    <property type="match status" value="1"/>
</dbReference>
<dbReference type="PROSITE" id="PS50118">
    <property type="entry name" value="HMG_BOX_2"/>
    <property type="match status" value="1"/>
</dbReference>
<evidence type="ECO:0000256" key="2">
    <source>
        <dbReference type="ARBA" id="ARBA00008774"/>
    </source>
</evidence>
<dbReference type="PANTHER" id="PTHR48112:SF32">
    <property type="entry name" value="HIGH MOBILITY GROUP PROTEIN B3"/>
    <property type="match status" value="1"/>
</dbReference>
<dbReference type="GO" id="GO:0003677">
    <property type="term" value="F:DNA binding"/>
    <property type="evidence" value="ECO:0007669"/>
    <property type="project" value="UniProtKB-UniRule"/>
</dbReference>
<dbReference type="STRING" id="6412.T1EK06"/>
<dbReference type="EMBL" id="AMQM01002805">
    <property type="status" value="NOT_ANNOTATED_CDS"/>
    <property type="molecule type" value="Genomic_DNA"/>
</dbReference>
<feature type="domain" description="HMG box" evidence="6">
    <location>
        <begin position="14"/>
        <end position="80"/>
    </location>
</feature>
<reference evidence="8" key="3">
    <citation type="submission" date="2015-06" db="UniProtKB">
        <authorList>
            <consortium name="EnsemblMetazoa"/>
        </authorList>
    </citation>
    <scope>IDENTIFICATION</scope>
</reference>
<dbReference type="GeneID" id="20196906"/>
<feature type="DNA-binding region" description="HMG box" evidence="5">
    <location>
        <begin position="14"/>
        <end position="80"/>
    </location>
</feature>
<dbReference type="Gene3D" id="1.10.30.10">
    <property type="entry name" value="High mobility group box domain"/>
    <property type="match status" value="1"/>
</dbReference>
<dbReference type="EnsemblMetazoa" id="HelroT147455">
    <property type="protein sequence ID" value="HelroP147455"/>
    <property type="gene ID" value="HelroG147455"/>
</dbReference>
<dbReference type="Proteomes" id="UP000015101">
    <property type="component" value="Unassembled WGS sequence"/>
</dbReference>
<dbReference type="InParanoid" id="T1EK06"/>
<dbReference type="SMART" id="SM00398">
    <property type="entry name" value="HMG"/>
    <property type="match status" value="1"/>
</dbReference>
<comment type="similarity">
    <text evidence="2">Belongs to the HMGB family.</text>
</comment>
<dbReference type="InterPro" id="IPR050342">
    <property type="entry name" value="HMGB"/>
</dbReference>
<evidence type="ECO:0000313" key="7">
    <source>
        <dbReference type="EMBL" id="ESO11022.1"/>
    </source>
</evidence>
<reference evidence="7 9" key="2">
    <citation type="journal article" date="2013" name="Nature">
        <title>Insights into bilaterian evolution from three spiralian genomes.</title>
        <authorList>
            <person name="Simakov O."/>
            <person name="Marletaz F."/>
            <person name="Cho S.J."/>
            <person name="Edsinger-Gonzales E."/>
            <person name="Havlak P."/>
            <person name="Hellsten U."/>
            <person name="Kuo D.H."/>
            <person name="Larsson T."/>
            <person name="Lv J."/>
            <person name="Arendt D."/>
            <person name="Savage R."/>
            <person name="Osoegawa K."/>
            <person name="de Jong P."/>
            <person name="Grimwood J."/>
            <person name="Chapman J.A."/>
            <person name="Shapiro H."/>
            <person name="Aerts A."/>
            <person name="Otillar R.P."/>
            <person name="Terry A.Y."/>
            <person name="Boore J.L."/>
            <person name="Grigoriev I.V."/>
            <person name="Lindberg D.R."/>
            <person name="Seaver E.C."/>
            <person name="Weisblat D.A."/>
            <person name="Putnam N.H."/>
            <person name="Rokhsar D.S."/>
        </authorList>
    </citation>
    <scope>NUCLEOTIDE SEQUENCE</scope>
</reference>
<evidence type="ECO:0000256" key="4">
    <source>
        <dbReference type="ARBA" id="ARBA00023242"/>
    </source>
</evidence>
<dbReference type="AlphaFoldDB" id="T1EK06"/>
<dbReference type="SUPFAM" id="SSF47095">
    <property type="entry name" value="HMG-box"/>
    <property type="match status" value="1"/>
</dbReference>
<dbReference type="CTD" id="20196906"/>
<dbReference type="EMBL" id="KB095858">
    <property type="protein sequence ID" value="ESO11022.1"/>
    <property type="molecule type" value="Genomic_DNA"/>
</dbReference>
<keyword evidence="9" id="KW-1185">Reference proteome</keyword>
<dbReference type="InterPro" id="IPR036910">
    <property type="entry name" value="HMG_box_dom_sf"/>
</dbReference>
<name>T1EK06_HELRO</name>
<dbReference type="InterPro" id="IPR009071">
    <property type="entry name" value="HMG_box_dom"/>
</dbReference>
<evidence type="ECO:0000313" key="8">
    <source>
        <dbReference type="EnsemblMetazoa" id="HelroP147455"/>
    </source>
</evidence>
<evidence type="ECO:0000256" key="5">
    <source>
        <dbReference type="PROSITE-ProRule" id="PRU00267"/>
    </source>
</evidence>
<evidence type="ECO:0000256" key="3">
    <source>
        <dbReference type="ARBA" id="ARBA00023125"/>
    </source>
</evidence>
<evidence type="ECO:0000259" key="6">
    <source>
        <dbReference type="PROSITE" id="PS50118"/>
    </source>
</evidence>
<protein>
    <recommendedName>
        <fullName evidence="6">HMG box domain-containing protein</fullName>
    </recommendedName>
</protein>
<dbReference type="Pfam" id="PF00505">
    <property type="entry name" value="HMG_box"/>
    <property type="match status" value="1"/>
</dbReference>
<proteinExistence type="inferred from homology"/>
<dbReference type="PANTHER" id="PTHR48112">
    <property type="entry name" value="HIGH MOBILITY GROUP PROTEIN DSP1"/>
    <property type="match status" value="1"/>
</dbReference>
<keyword evidence="4 5" id="KW-0539">Nucleus</keyword>
<comment type="subcellular location">
    <subcellularLocation>
        <location evidence="1">Nucleus</location>
    </subcellularLocation>
</comment>
<reference evidence="9" key="1">
    <citation type="submission" date="2012-12" db="EMBL/GenBank/DDBJ databases">
        <authorList>
            <person name="Hellsten U."/>
            <person name="Grimwood J."/>
            <person name="Chapman J.A."/>
            <person name="Shapiro H."/>
            <person name="Aerts A."/>
            <person name="Otillar R.P."/>
            <person name="Terry A.Y."/>
            <person name="Boore J.L."/>
            <person name="Simakov O."/>
            <person name="Marletaz F."/>
            <person name="Cho S.-J."/>
            <person name="Edsinger-Gonzales E."/>
            <person name="Havlak P."/>
            <person name="Kuo D.-H."/>
            <person name="Larsson T."/>
            <person name="Lv J."/>
            <person name="Arendt D."/>
            <person name="Savage R."/>
            <person name="Osoegawa K."/>
            <person name="de Jong P."/>
            <person name="Lindberg D.R."/>
            <person name="Seaver E.C."/>
            <person name="Weisblat D.A."/>
            <person name="Putnam N.H."/>
            <person name="Grigoriev I.V."/>
            <person name="Rokhsar D.S."/>
        </authorList>
    </citation>
    <scope>NUCLEOTIDE SEQUENCE</scope>
</reference>
<dbReference type="RefSeq" id="XP_009011291.1">
    <property type="nucleotide sequence ID" value="XM_009013043.1"/>
</dbReference>
<evidence type="ECO:0000313" key="9">
    <source>
        <dbReference type="Proteomes" id="UP000015101"/>
    </source>
</evidence>
<dbReference type="KEGG" id="hro:HELRODRAFT_147455"/>
<evidence type="ECO:0000256" key="1">
    <source>
        <dbReference type="ARBA" id="ARBA00004123"/>
    </source>
</evidence>
<gene>
    <name evidence="8" type="primary">20196906</name>
    <name evidence="7" type="ORF">HELRODRAFT_147455</name>
</gene>
<dbReference type="OrthoDB" id="498543at2759"/>
<dbReference type="HOGENOM" id="CLU_082854_10_0_1"/>
<organism evidence="8 9">
    <name type="scientific">Helobdella robusta</name>
    <name type="common">Californian leech</name>
    <dbReference type="NCBI Taxonomy" id="6412"/>
    <lineage>
        <taxon>Eukaryota</taxon>
        <taxon>Metazoa</taxon>
        <taxon>Spiralia</taxon>
        <taxon>Lophotrochozoa</taxon>
        <taxon>Annelida</taxon>
        <taxon>Clitellata</taxon>
        <taxon>Hirudinea</taxon>
        <taxon>Rhynchobdellida</taxon>
        <taxon>Glossiphoniidae</taxon>
        <taxon>Helobdella</taxon>
    </lineage>
</organism>
<accession>T1EK06</accession>
<keyword evidence="3 5" id="KW-0238">DNA-binding</keyword>
<sequence length="82" mass="9841">SKKRKRHAKNPNAPKTAWFPYVYFAMEVRPKIKAEFPNMRFTEVAKKLGKRLKKCSNKEKYKTMAAKDKERHEMERTIYFSA</sequence>
<dbReference type="GO" id="GO:0005634">
    <property type="term" value="C:nucleus"/>
    <property type="evidence" value="ECO:0007669"/>
    <property type="project" value="UniProtKB-SubCell"/>
</dbReference>